<organism evidence="1 2">
    <name type="scientific">Neisseria chenwenguii</name>
    <dbReference type="NCBI Taxonomy" id="1853278"/>
    <lineage>
        <taxon>Bacteria</taxon>
        <taxon>Pseudomonadati</taxon>
        <taxon>Pseudomonadota</taxon>
        <taxon>Betaproteobacteria</taxon>
        <taxon>Neisseriales</taxon>
        <taxon>Neisseriaceae</taxon>
        <taxon>Neisseria</taxon>
    </lineage>
</organism>
<dbReference type="AlphaFoldDB" id="A0A220S3M8"/>
<dbReference type="OrthoDB" id="8606717at2"/>
<dbReference type="Proteomes" id="UP000198238">
    <property type="component" value="Chromosome"/>
</dbReference>
<sequence>MGARPYSDLHKEKRISDLLLWNDQEAKRLMEEIAAEHGVAVDAIAELVAWERGQQEKMSRRGMTEVFDEVFDNKQYWK</sequence>
<protein>
    <submittedName>
        <fullName evidence="1">Uncharacterized protein</fullName>
    </submittedName>
</protein>
<dbReference type="InterPro" id="IPR046882">
    <property type="entry name" value="Sp-DndD"/>
</dbReference>
<gene>
    <name evidence="1" type="ORF">BG910_09960</name>
</gene>
<reference evidence="1 2" key="1">
    <citation type="submission" date="2017-06" db="EMBL/GenBank/DDBJ databases">
        <title>Neisseria chenwenguii sp. nov., isolated from the intestinal contents of Tibetan Plateau Pika in Yushu, Qinghai Province, China.</title>
        <authorList>
            <person name="Zhang G."/>
        </authorList>
    </citation>
    <scope>NUCLEOTIDE SEQUENCE [LARGE SCALE GENOMIC DNA]</scope>
    <source>
        <strain evidence="1 2">10023</strain>
    </source>
</reference>
<name>A0A220S3M8_9NEIS</name>
<dbReference type="KEGG" id="nei:BG910_09960"/>
<accession>A0A220S3M8</accession>
<evidence type="ECO:0000313" key="1">
    <source>
        <dbReference type="EMBL" id="ASK28008.1"/>
    </source>
</evidence>
<proteinExistence type="predicted"/>
<keyword evidence="2" id="KW-1185">Reference proteome</keyword>
<evidence type="ECO:0000313" key="2">
    <source>
        <dbReference type="Proteomes" id="UP000198238"/>
    </source>
</evidence>
<dbReference type="Pfam" id="PF20306">
    <property type="entry name" value="Sp-DndD"/>
    <property type="match status" value="1"/>
</dbReference>
<dbReference type="RefSeq" id="WP_089036700.1">
    <property type="nucleotide sequence ID" value="NZ_CP022278.1"/>
</dbReference>
<dbReference type="EMBL" id="CP022278">
    <property type="protein sequence ID" value="ASK28008.1"/>
    <property type="molecule type" value="Genomic_DNA"/>
</dbReference>